<accession>A0ABW8IKJ2</accession>
<keyword evidence="6" id="KW-1185">Reference proteome</keyword>
<sequence length="788" mass="84119">MDFLRRIMWILGLLAASTSASATTYWGPPYYNPYFGISTGSEQQTINILISKTKASWPQCTLQGEYLDPNNNPFHEGGLVYNLGFTGVCTGQVDVYATGYPINAGENLGEQCHCIAGDPINTGTGNEFRDDEDASLGDLSFHRYYNSQSAVASTNIGSNWRHSFDRTIEYKPGSTLTTAVALRADGRQVTFTLNSGQWIADTGIDDRLTEQTNTAGALTGWTYFDAATRYQENYDQNGNLLSITDTDGLTTTLTYSTASTPANIAPTAGLLIAVTDPRGRILSVAYNSSSKLATVTEPDGGVLAYGYDASGNLTSVTYPDKSSRQYVYNESSLTNGASLPNALTGDIDETNTRFTSIGYSTQGQAIMSALPSSIDKTQVAYNTDGTASISYATGVQTTLSFVTLNGLVRPSTASTQCGVQCGQSNASGTYDANSYPASATDWNGNVTKTTYDANGLLDQRIDASGSTSQRTTNLTWNTTLRVPLTRVVLGGSGSTVSITQWLYNNIGQPLARCEIDPSNSAASGYSCSNNDTVPAGVRRWTYTYCAAVDTTQCPIVGLMLTATGPRTDTTQTTTYGYYLSSSATSCGTPGASCYQAGDLHTVTDPAGHVTTIASYDADGRVTRLTDANGINTDMTYTPRGWLASRNVGGATTKFTYAAYGVVQTVTDPDSVTTTYGYDTAHRLVKITDAQGNYLQYTLDNAGNKTAEQVYDSTGTLHKSLSRTFNTLGQLTKVMDGLSHTVFDASTSGSYDANGNVVQSADGLGIQRQQSYDALNRLVQTLDNYNGTN</sequence>
<feature type="domain" description="DUF6531" evidence="3">
    <location>
        <begin position="117"/>
        <end position="191"/>
    </location>
</feature>
<organism evidence="5 6">
    <name type="scientific">Dyella humi</name>
    <dbReference type="NCBI Taxonomy" id="1770547"/>
    <lineage>
        <taxon>Bacteria</taxon>
        <taxon>Pseudomonadati</taxon>
        <taxon>Pseudomonadota</taxon>
        <taxon>Gammaproteobacteria</taxon>
        <taxon>Lysobacterales</taxon>
        <taxon>Rhodanobacteraceae</taxon>
        <taxon>Dyella</taxon>
    </lineage>
</organism>
<proteinExistence type="predicted"/>
<dbReference type="InterPro" id="IPR056823">
    <property type="entry name" value="TEN-like_YD-shell"/>
</dbReference>
<feature type="chain" id="PRO_5045970509" evidence="2">
    <location>
        <begin position="23"/>
        <end position="788"/>
    </location>
</feature>
<dbReference type="Pfam" id="PF25023">
    <property type="entry name" value="TEN_YD-shell"/>
    <property type="match status" value="1"/>
</dbReference>
<dbReference type="EMBL" id="JADIKI010000023">
    <property type="protein sequence ID" value="MFK2855742.1"/>
    <property type="molecule type" value="Genomic_DNA"/>
</dbReference>
<reference evidence="5 6" key="1">
    <citation type="submission" date="2020-10" db="EMBL/GenBank/DDBJ databases">
        <title>Phylogeny of dyella-like bacteria.</title>
        <authorList>
            <person name="Fu J."/>
        </authorList>
    </citation>
    <scope>NUCLEOTIDE SEQUENCE [LARGE SCALE GENOMIC DNA]</scope>
    <source>
        <strain evidence="5 6">DHG40</strain>
    </source>
</reference>
<dbReference type="InterPro" id="IPR006530">
    <property type="entry name" value="YD"/>
</dbReference>
<protein>
    <submittedName>
        <fullName evidence="5">RHS repeat protein</fullName>
    </submittedName>
</protein>
<feature type="signal peptide" evidence="2">
    <location>
        <begin position="1"/>
        <end position="22"/>
    </location>
</feature>
<dbReference type="Pfam" id="PF05593">
    <property type="entry name" value="RHS_repeat"/>
    <property type="match status" value="2"/>
</dbReference>
<dbReference type="PANTHER" id="PTHR32305:SF15">
    <property type="entry name" value="PROTEIN RHSA-RELATED"/>
    <property type="match status" value="1"/>
</dbReference>
<dbReference type="PANTHER" id="PTHR32305">
    <property type="match status" value="1"/>
</dbReference>
<dbReference type="Pfam" id="PF20148">
    <property type="entry name" value="DUF6531"/>
    <property type="match status" value="1"/>
</dbReference>
<evidence type="ECO:0000259" key="4">
    <source>
        <dbReference type="Pfam" id="PF25023"/>
    </source>
</evidence>
<gene>
    <name evidence="5" type="ORF">ISP18_14165</name>
</gene>
<dbReference type="NCBIfam" id="TIGR01643">
    <property type="entry name" value="YD_repeat_2x"/>
    <property type="match status" value="6"/>
</dbReference>
<dbReference type="InterPro" id="IPR031325">
    <property type="entry name" value="RHS_repeat"/>
</dbReference>
<evidence type="ECO:0000256" key="2">
    <source>
        <dbReference type="SAM" id="SignalP"/>
    </source>
</evidence>
<feature type="domain" description="Teneurin-like YD-shell" evidence="4">
    <location>
        <begin position="600"/>
        <end position="703"/>
    </location>
</feature>
<name>A0ABW8IKJ2_9GAMM</name>
<dbReference type="RefSeq" id="WP_380013155.1">
    <property type="nucleotide sequence ID" value="NZ_JADIKI010000023.1"/>
</dbReference>
<dbReference type="InterPro" id="IPR050708">
    <property type="entry name" value="T6SS_VgrG/RHS"/>
</dbReference>
<dbReference type="InterPro" id="IPR045351">
    <property type="entry name" value="DUF6531"/>
</dbReference>
<evidence type="ECO:0000313" key="5">
    <source>
        <dbReference type="EMBL" id="MFK2855742.1"/>
    </source>
</evidence>
<evidence type="ECO:0000313" key="6">
    <source>
        <dbReference type="Proteomes" id="UP001620409"/>
    </source>
</evidence>
<evidence type="ECO:0000259" key="3">
    <source>
        <dbReference type="Pfam" id="PF20148"/>
    </source>
</evidence>
<dbReference type="Gene3D" id="2.180.10.10">
    <property type="entry name" value="RHS repeat-associated core"/>
    <property type="match status" value="2"/>
</dbReference>
<evidence type="ECO:0000256" key="1">
    <source>
        <dbReference type="ARBA" id="ARBA00022737"/>
    </source>
</evidence>
<keyword evidence="2" id="KW-0732">Signal</keyword>
<dbReference type="Proteomes" id="UP001620409">
    <property type="component" value="Unassembled WGS sequence"/>
</dbReference>
<comment type="caution">
    <text evidence="5">The sequence shown here is derived from an EMBL/GenBank/DDBJ whole genome shotgun (WGS) entry which is preliminary data.</text>
</comment>
<keyword evidence="1" id="KW-0677">Repeat</keyword>